<keyword evidence="2" id="KW-1185">Reference proteome</keyword>
<dbReference type="PANTHER" id="PTHR33747">
    <property type="entry name" value="UPF0225 PROTEIN SCO1677"/>
    <property type="match status" value="1"/>
</dbReference>
<name>A0A7Z0I175_9RHOB</name>
<dbReference type="Gene3D" id="3.10.450.50">
    <property type="match status" value="1"/>
</dbReference>
<gene>
    <name evidence="1" type="ORF">HUK65_13765</name>
</gene>
<accession>A0A7Z0I175</accession>
<sequence length="298" mass="34103">MSPNEIFTTLAVSEGLPRDALVAAGERRDEMVPLFLDQIERLRNADADTSSEADISAFLFVYYLLGEWRDARAYRPLAALLRQDPDFLELLLGDTITEGTKRVIAGVFDGDLQPILDAIEDPAADQFVRCEMIDALVIIARQHPETRPDVEDYFERFHASEFEKPEILWGCWAFAIADLGLAHLEPQVREAFEKEWISPEDADFDFFQQELRKSVEGVQSPWFHRSRESWLIDSAVDELARWHCFSEEFLKARAKERASGTALPQFFSDSFERETPNIGRNDPCPCGSGRKYKKCCLQ</sequence>
<reference evidence="1 2" key="1">
    <citation type="journal article" date="2000" name="Arch. Microbiol.">
        <title>Rhodobaca bogoriensis gen. nov. and sp. nov., an alkaliphilic purple nonsulfur bacterium from African Rift Valley soda lakes.</title>
        <authorList>
            <person name="Milford A.D."/>
            <person name="Achenbach L.A."/>
            <person name="Jung D.O."/>
            <person name="Madigan M.T."/>
        </authorList>
    </citation>
    <scope>NUCLEOTIDE SEQUENCE [LARGE SCALE GENOMIC DNA]</scope>
    <source>
        <strain evidence="1 2">2376</strain>
    </source>
</reference>
<dbReference type="InterPro" id="IPR010602">
    <property type="entry name" value="DUF1186"/>
</dbReference>
<evidence type="ECO:0000313" key="2">
    <source>
        <dbReference type="Proteomes" id="UP000529417"/>
    </source>
</evidence>
<dbReference type="Pfam" id="PF06685">
    <property type="entry name" value="DUF1186"/>
    <property type="match status" value="1"/>
</dbReference>
<dbReference type="AlphaFoldDB" id="A0A7Z0I175"/>
<dbReference type="EMBL" id="JACBXS010000031">
    <property type="protein sequence ID" value="NYS26056.1"/>
    <property type="molecule type" value="Genomic_DNA"/>
</dbReference>
<proteinExistence type="predicted"/>
<dbReference type="RefSeq" id="WP_179906853.1">
    <property type="nucleotide sequence ID" value="NZ_JACBXS010000031.1"/>
</dbReference>
<protein>
    <submittedName>
        <fullName evidence="1">DUF1186 domain-containing protein</fullName>
    </submittedName>
</protein>
<dbReference type="SUPFAM" id="SSF103642">
    <property type="entry name" value="Sec-C motif"/>
    <property type="match status" value="1"/>
</dbReference>
<evidence type="ECO:0000313" key="1">
    <source>
        <dbReference type="EMBL" id="NYS26056.1"/>
    </source>
</evidence>
<dbReference type="PANTHER" id="PTHR33747:SF1">
    <property type="entry name" value="ADENYLATE CYCLASE-ASSOCIATED CAP C-TERMINAL DOMAIN-CONTAINING PROTEIN"/>
    <property type="match status" value="1"/>
</dbReference>
<organism evidence="1 2">
    <name type="scientific">Rhabdonatronobacter sediminivivens</name>
    <dbReference type="NCBI Taxonomy" id="2743469"/>
    <lineage>
        <taxon>Bacteria</taxon>
        <taxon>Pseudomonadati</taxon>
        <taxon>Pseudomonadota</taxon>
        <taxon>Alphaproteobacteria</taxon>
        <taxon>Rhodobacterales</taxon>
        <taxon>Paracoccaceae</taxon>
        <taxon>Rhabdonatronobacter</taxon>
    </lineage>
</organism>
<dbReference type="Proteomes" id="UP000529417">
    <property type="component" value="Unassembled WGS sequence"/>
</dbReference>
<dbReference type="InterPro" id="IPR004027">
    <property type="entry name" value="SEC_C_motif"/>
</dbReference>
<comment type="caution">
    <text evidence="1">The sequence shown here is derived from an EMBL/GenBank/DDBJ whole genome shotgun (WGS) entry which is preliminary data.</text>
</comment>
<dbReference type="Pfam" id="PF02810">
    <property type="entry name" value="SEC-C"/>
    <property type="match status" value="1"/>
</dbReference>